<name>A0ABP0HQX4_9DINO</name>
<comment type="caution">
    <text evidence="2">The sequence shown here is derived from an EMBL/GenBank/DDBJ whole genome shotgun (WGS) entry which is preliminary data.</text>
</comment>
<feature type="compositionally biased region" description="Pro residues" evidence="1">
    <location>
        <begin position="1030"/>
        <end position="1040"/>
    </location>
</feature>
<evidence type="ECO:0000256" key="1">
    <source>
        <dbReference type="SAM" id="MobiDB-lite"/>
    </source>
</evidence>
<dbReference type="Proteomes" id="UP001642484">
    <property type="component" value="Unassembled WGS sequence"/>
</dbReference>
<feature type="compositionally biased region" description="Low complexity" evidence="1">
    <location>
        <begin position="964"/>
        <end position="976"/>
    </location>
</feature>
<evidence type="ECO:0000313" key="3">
    <source>
        <dbReference type="Proteomes" id="UP001642484"/>
    </source>
</evidence>
<proteinExistence type="predicted"/>
<dbReference type="EMBL" id="CAXAMN010000891">
    <property type="protein sequence ID" value="CAK8991295.1"/>
    <property type="molecule type" value="Genomic_DNA"/>
</dbReference>
<feature type="compositionally biased region" description="Low complexity" evidence="1">
    <location>
        <begin position="1053"/>
        <end position="1066"/>
    </location>
</feature>
<accession>A0ABP0HQX4</accession>
<protein>
    <submittedName>
        <fullName evidence="2">Uncharacterized protein</fullName>
    </submittedName>
</protein>
<organism evidence="2 3">
    <name type="scientific">Durusdinium trenchii</name>
    <dbReference type="NCBI Taxonomy" id="1381693"/>
    <lineage>
        <taxon>Eukaryota</taxon>
        <taxon>Sar</taxon>
        <taxon>Alveolata</taxon>
        <taxon>Dinophyceae</taxon>
        <taxon>Suessiales</taxon>
        <taxon>Symbiodiniaceae</taxon>
        <taxon>Durusdinium</taxon>
    </lineage>
</organism>
<reference evidence="2 3" key="1">
    <citation type="submission" date="2024-02" db="EMBL/GenBank/DDBJ databases">
        <authorList>
            <person name="Chen Y."/>
            <person name="Shah S."/>
            <person name="Dougan E. K."/>
            <person name="Thang M."/>
            <person name="Chan C."/>
        </authorList>
    </citation>
    <scope>NUCLEOTIDE SEQUENCE [LARGE SCALE GENOMIC DNA]</scope>
</reference>
<keyword evidence="3" id="KW-1185">Reference proteome</keyword>
<feature type="compositionally biased region" description="Acidic residues" evidence="1">
    <location>
        <begin position="827"/>
        <end position="838"/>
    </location>
</feature>
<sequence>MEIEGPELGQVLQGWLEAVALNNWSKYELVCMLSFCQDQDLPGEEQPDKAEASATAGPIRRMPRGPPTASAACVGVDRDLMILERARQRARRAAQRPRRSQLEQQLSLGMVFRFRGGAKIGFIPVRAITSKDSVDEGTWEERWASSPEEKEDVQTCQVQFELYSSLSDDDESFALSPPALLPEVAERRMPSGGGVELGFRKPCCDEDFQAACITTEKDSEQLRSVAELSTVQEYTERLASQNAKFITKEKDAISFGLSDEGLSLLENMFASSGFWVGSVGRVENGLELRVNDHFGKKIQVLRVNHRQVSDQDDWMITLPSSFPVLEKICRLAESAQVPVFQGVHATAARPTAGTAVTAPVLRLVSSGRLIVSWRREEVTQLGQKDEQERLKKVVAWMEKKQPTLVVEDFSEQTPIARVKALATVAACAVLVLPRGAENFSLAMVLAELLEQEIPIILVQSDSSGAEAAEAVSSRLWGGLPQLSASLQAASCTRQALEELLKAYRASRPFIHGFIGRGHLEAELHEALVCALAAVTSLSTVELPLVRSRTPVAASAPERRCLVAVGQRSRAMMNLVEEELRDLWRRGNLEEVGRDGNALILLDAVDPEALRVLQQAQDAALADPLAVVPRHFLVLLPGLAAPSSLWRQTAVPLSLMLGAGDHEPLEGLAIGLCLGDALEVRDCLQFLEALATAPLAPAAFQLQPLPQKHLALRRQGCQDLDGHSVVASFSLWPEGREESLFPTELLRPDLPPSVARGGAAYRVSKTLVSGHRLWHLVLDPEGEAQLLKRAAGDFAGRAAGAFTFRGGRRHGAATDLWQLAEELLQREEFDDESFEEESDMSSPGHEDPDAASGSAALEDDDNEPAISSASEAAEPHTLGGQTHHLDARADAPAASEEQREHLESEPEELEESEKQCTDASSSEPAPLQPAARDEQTHPPVTVTTVVNPPGSSSGAPEVKEERLAEPAADALEAPSEPAARDEQTHPPVPVVNPPGSSSGAPEVKEERPAEPVADAVKAPSEPAARDEQTHPPVPVVNPPEGEPGEPAVKEENPAEPAADALEAPSEPAARDKRKCPPVPAVDPPEASSEPGAPEEEEERPAEPVADALEAPSEPAARDDRKRPPVPVMDPPEASSEPEAPERVMSESVLLFQLWIHQKQHQSQEHLRKRKNAPLSQLQMEWKDS</sequence>
<evidence type="ECO:0000313" key="2">
    <source>
        <dbReference type="EMBL" id="CAK8991295.1"/>
    </source>
</evidence>
<gene>
    <name evidence="2" type="ORF">CCMP2556_LOCUS2395</name>
</gene>
<feature type="region of interest" description="Disordered" evidence="1">
    <location>
        <begin position="827"/>
        <end position="1142"/>
    </location>
</feature>
<feature type="region of interest" description="Disordered" evidence="1">
    <location>
        <begin position="1156"/>
        <end position="1183"/>
    </location>
</feature>
<feature type="compositionally biased region" description="Low complexity" evidence="1">
    <location>
        <begin position="936"/>
        <end position="948"/>
    </location>
</feature>
<feature type="region of interest" description="Disordered" evidence="1">
    <location>
        <begin position="42"/>
        <end position="70"/>
    </location>
</feature>